<feature type="transmembrane region" description="Helical" evidence="6">
    <location>
        <begin position="343"/>
        <end position="368"/>
    </location>
</feature>
<evidence type="ECO:0000256" key="2">
    <source>
        <dbReference type="ARBA" id="ARBA00006843"/>
    </source>
</evidence>
<feature type="transmembrane region" description="Helical" evidence="6">
    <location>
        <begin position="216"/>
        <end position="240"/>
    </location>
</feature>
<evidence type="ECO:0000256" key="5">
    <source>
        <dbReference type="ARBA" id="ARBA00023136"/>
    </source>
</evidence>
<dbReference type="AlphaFoldDB" id="A0A218UUQ0"/>
<dbReference type="PANTHER" id="PTHR13999">
    <property type="entry name" value="INTERFERON INDUCIBLE TRANSMEMBRANE PROTEIN"/>
    <property type="match status" value="1"/>
</dbReference>
<evidence type="ECO:0000256" key="1">
    <source>
        <dbReference type="ARBA" id="ARBA00004370"/>
    </source>
</evidence>
<evidence type="ECO:0000313" key="8">
    <source>
        <dbReference type="Proteomes" id="UP000197619"/>
    </source>
</evidence>
<dbReference type="STRING" id="299123.ENSLSDP00000005411"/>
<dbReference type="InterPro" id="IPR007593">
    <property type="entry name" value="CD225/Dispanin_fam"/>
</dbReference>
<feature type="transmembrane region" description="Helical" evidence="6">
    <location>
        <begin position="164"/>
        <end position="186"/>
    </location>
</feature>
<keyword evidence="4 6" id="KW-1133">Transmembrane helix</keyword>
<dbReference type="PANTHER" id="PTHR13999:SF10">
    <property type="entry name" value="INTERFERON-INDUCED TRANSMEMBRANE PROTEIN 5"/>
    <property type="match status" value="1"/>
</dbReference>
<name>A0A218UUQ0_9PASE</name>
<dbReference type="Pfam" id="PF04505">
    <property type="entry name" value="CD225"/>
    <property type="match status" value="3"/>
</dbReference>
<feature type="transmembrane region" description="Helical" evidence="6">
    <location>
        <begin position="43"/>
        <end position="65"/>
    </location>
</feature>
<dbReference type="GO" id="GO:0005886">
    <property type="term" value="C:plasma membrane"/>
    <property type="evidence" value="ECO:0007669"/>
    <property type="project" value="TreeGrafter"/>
</dbReference>
<keyword evidence="3 6" id="KW-0812">Transmembrane</keyword>
<feature type="transmembrane region" description="Helical" evidence="6">
    <location>
        <begin position="296"/>
        <end position="322"/>
    </location>
</feature>
<reference evidence="7 8" key="1">
    <citation type="submission" date="2017-05" db="EMBL/GenBank/DDBJ databases">
        <title>Genome of assembly of the Bengalese finch, Lonchura striata domestica.</title>
        <authorList>
            <person name="Colquitt B.M."/>
            <person name="Brainard M.S."/>
        </authorList>
    </citation>
    <scope>NUCLEOTIDE SEQUENCE [LARGE SCALE GENOMIC DNA]</scope>
    <source>
        <strain evidence="7">White83orange57</strain>
    </source>
</reference>
<evidence type="ECO:0000256" key="3">
    <source>
        <dbReference type="ARBA" id="ARBA00022692"/>
    </source>
</evidence>
<evidence type="ECO:0000313" key="7">
    <source>
        <dbReference type="EMBL" id="OWK57513.1"/>
    </source>
</evidence>
<comment type="similarity">
    <text evidence="2">Belongs to the CD225/Dispanin family.</text>
</comment>
<organism evidence="7 8">
    <name type="scientific">Lonchura striata</name>
    <name type="common">white-rumped munia</name>
    <dbReference type="NCBI Taxonomy" id="40157"/>
    <lineage>
        <taxon>Eukaryota</taxon>
        <taxon>Metazoa</taxon>
        <taxon>Chordata</taxon>
        <taxon>Craniata</taxon>
        <taxon>Vertebrata</taxon>
        <taxon>Euteleostomi</taxon>
        <taxon>Archelosauria</taxon>
        <taxon>Archosauria</taxon>
        <taxon>Dinosauria</taxon>
        <taxon>Saurischia</taxon>
        <taxon>Theropoda</taxon>
        <taxon>Coelurosauria</taxon>
        <taxon>Aves</taxon>
        <taxon>Neognathae</taxon>
        <taxon>Neoaves</taxon>
        <taxon>Telluraves</taxon>
        <taxon>Australaves</taxon>
        <taxon>Passeriformes</taxon>
        <taxon>Passeroidea</taxon>
        <taxon>Estrildidae</taxon>
        <taxon>Estrildinae</taxon>
        <taxon>Lonchura</taxon>
    </lineage>
</organism>
<dbReference type="InterPro" id="IPR051517">
    <property type="entry name" value="IFITM_antiviral_protein"/>
</dbReference>
<keyword evidence="5 6" id="KW-0472">Membrane</keyword>
<accession>A0A218UUQ0</accession>
<dbReference type="Proteomes" id="UP000197619">
    <property type="component" value="Unassembled WGS sequence"/>
</dbReference>
<protein>
    <submittedName>
        <fullName evidence="7">Interferon-induced transmembrane protein 5</fullName>
    </submittedName>
</protein>
<proteinExistence type="inferred from homology"/>
<evidence type="ECO:0000256" key="4">
    <source>
        <dbReference type="ARBA" id="ARBA00022989"/>
    </source>
</evidence>
<feature type="transmembrane region" description="Helical" evidence="6">
    <location>
        <begin position="96"/>
        <end position="118"/>
    </location>
</feature>
<keyword evidence="8" id="KW-1185">Reference proteome</keyword>
<evidence type="ECO:0000256" key="6">
    <source>
        <dbReference type="SAM" id="Phobius"/>
    </source>
</evidence>
<gene>
    <name evidence="7" type="primary">IFITM5</name>
    <name evidence="7" type="ORF">RLOC_00010137</name>
</gene>
<comment type="subcellular location">
    <subcellularLocation>
        <location evidence="1">Membrane</location>
    </subcellularLocation>
</comment>
<comment type="caution">
    <text evidence="7">The sequence shown here is derived from an EMBL/GenBank/DDBJ whole genome shotgun (WGS) entry which is preliminary data.</text>
</comment>
<dbReference type="EMBL" id="MUZQ01000123">
    <property type="protein sequence ID" value="OWK57513.1"/>
    <property type="molecule type" value="Genomic_DNA"/>
</dbReference>
<sequence>MQQDLPPYQMLPAEVKMEEMPRSTTVVVEETQQQQQPPPRDHLVWSLFTTLYGNFCCLGLLAFVFSVKSRDRKVLGDYSGALSYGSTAKYLNITALVINILIVIIVIVFVSLAIAGVLRGSSHPYGRSFPAMELRQADVSIPLQSSGWGAAAPGRRSDPQPRDYVLWSVFNVLLWCALGGLGCFGFPPLVFSIKARDCKSVGDLEGARRHGDRAKVANIICSMVVGVTLVIFIVIVAIFFSKRSRDIKGGAGRAAARLPERRVPLSMAMDTSYPREERPPPKRGPPPAAPAPRDHLVWAIFNTLYMNFCCLGFVALAFAVKARDRKVSGDVEAARHFSSKARCYNALATAGSVVLPLLLGALIVTGVIHLSKLAQESVGFFTYQFSGSDDEDQ</sequence>